<evidence type="ECO:0000313" key="1">
    <source>
        <dbReference type="EMBL" id="KAJ7364888.1"/>
    </source>
</evidence>
<reference evidence="1" key="1">
    <citation type="submission" date="2023-03" db="EMBL/GenBank/DDBJ databases">
        <title>Massive genome expansion in bonnet fungi (Mycena s.s.) driven by repeated elements and novel gene families across ecological guilds.</title>
        <authorList>
            <consortium name="Lawrence Berkeley National Laboratory"/>
            <person name="Harder C.B."/>
            <person name="Miyauchi S."/>
            <person name="Viragh M."/>
            <person name="Kuo A."/>
            <person name="Thoen E."/>
            <person name="Andreopoulos B."/>
            <person name="Lu D."/>
            <person name="Skrede I."/>
            <person name="Drula E."/>
            <person name="Henrissat B."/>
            <person name="Morin E."/>
            <person name="Kohler A."/>
            <person name="Barry K."/>
            <person name="LaButti K."/>
            <person name="Morin E."/>
            <person name="Salamov A."/>
            <person name="Lipzen A."/>
            <person name="Mereny Z."/>
            <person name="Hegedus B."/>
            <person name="Baldrian P."/>
            <person name="Stursova M."/>
            <person name="Weitz H."/>
            <person name="Taylor A."/>
            <person name="Grigoriev I.V."/>
            <person name="Nagy L.G."/>
            <person name="Martin F."/>
            <person name="Kauserud H."/>
        </authorList>
    </citation>
    <scope>NUCLEOTIDE SEQUENCE</scope>
    <source>
        <strain evidence="1">CBHHK002</strain>
    </source>
</reference>
<proteinExistence type="predicted"/>
<evidence type="ECO:0000313" key="2">
    <source>
        <dbReference type="Proteomes" id="UP001218218"/>
    </source>
</evidence>
<name>A0AAD7AQI4_9AGAR</name>
<sequence length="151" mass="17271">MPTIQPIDFVSTALAFYATVIDNFLTPAEYEHPRDLAAFTGLTRSIHTNFRNSDQVLKTDVETADIIYERLSPLVPELHLLGPENGSRRSQRRIDEILESKQYKHFLDVDGVASGVDRVLVFQRRMLVHSGEEVAEGIKYTMRSDLMYEQV</sequence>
<gene>
    <name evidence="1" type="ORF">DFH08DRAFT_799201</name>
</gene>
<dbReference type="EMBL" id="JARIHO010000003">
    <property type="protein sequence ID" value="KAJ7364888.1"/>
    <property type="molecule type" value="Genomic_DNA"/>
</dbReference>
<dbReference type="Proteomes" id="UP001218218">
    <property type="component" value="Unassembled WGS sequence"/>
</dbReference>
<keyword evidence="2" id="KW-1185">Reference proteome</keyword>
<comment type="caution">
    <text evidence="1">The sequence shown here is derived from an EMBL/GenBank/DDBJ whole genome shotgun (WGS) entry which is preliminary data.</text>
</comment>
<organism evidence="1 2">
    <name type="scientific">Mycena albidolilacea</name>
    <dbReference type="NCBI Taxonomy" id="1033008"/>
    <lineage>
        <taxon>Eukaryota</taxon>
        <taxon>Fungi</taxon>
        <taxon>Dikarya</taxon>
        <taxon>Basidiomycota</taxon>
        <taxon>Agaricomycotina</taxon>
        <taxon>Agaricomycetes</taxon>
        <taxon>Agaricomycetidae</taxon>
        <taxon>Agaricales</taxon>
        <taxon>Marasmiineae</taxon>
        <taxon>Mycenaceae</taxon>
        <taxon>Mycena</taxon>
    </lineage>
</organism>
<dbReference type="AlphaFoldDB" id="A0AAD7AQI4"/>
<protein>
    <submittedName>
        <fullName evidence="1">Uncharacterized protein</fullName>
    </submittedName>
</protein>
<accession>A0AAD7AQI4</accession>